<dbReference type="eggNOG" id="arCOG03224">
    <property type="taxonomic scope" value="Archaea"/>
</dbReference>
<dbReference type="RefSeq" id="WP_011973662.1">
    <property type="nucleotide sequence ID" value="NC_009635.1"/>
</dbReference>
<dbReference type="GeneID" id="5327188"/>
<dbReference type="InterPro" id="IPR032266">
    <property type="entry name" value="HIGH_NTase1_ass"/>
</dbReference>
<dbReference type="Proteomes" id="UP000001106">
    <property type="component" value="Chromosome"/>
</dbReference>
<dbReference type="OrthoDB" id="68916at2157"/>
<dbReference type="Gene3D" id="1.20.58.620">
    <property type="match status" value="1"/>
</dbReference>
<dbReference type="EMBL" id="CP000743">
    <property type="protein sequence ID" value="ABR56530.1"/>
    <property type="molecule type" value="Genomic_DNA"/>
</dbReference>
<gene>
    <name evidence="2" type="ordered locus">Maeo_0951</name>
</gene>
<dbReference type="Pfam" id="PF16581">
    <property type="entry name" value="HIGH_NTase1_ass"/>
    <property type="match status" value="1"/>
</dbReference>
<organism evidence="2 3">
    <name type="scientific">Methanococcus aeolicus (strain ATCC BAA-1280 / DSM 17508 / OCM 812 / Nankai-3)</name>
    <dbReference type="NCBI Taxonomy" id="419665"/>
    <lineage>
        <taxon>Archaea</taxon>
        <taxon>Methanobacteriati</taxon>
        <taxon>Methanobacteriota</taxon>
        <taxon>Methanomada group</taxon>
        <taxon>Methanococci</taxon>
        <taxon>Methanococcales</taxon>
        <taxon>Methanococcaceae</taxon>
        <taxon>Methanococcus</taxon>
    </lineage>
</organism>
<dbReference type="InterPro" id="IPR008513">
    <property type="entry name" value="tRNA(Met)_cyd_acetate_ligase"/>
</dbReference>
<sequence>MGDIQLINFLKDRKDIIHNSNLNSEDGANIDKFKKIVDKIKDENSELRKPTKIVADFTEYNPLHNGHKYCLKRGKEQGIFISVLPAPLERSGRGIPYFVNRYIRAEMAIEAGADIVVEGPPMGIMGSGQYMQCIIKAFQTIGAEIIPRGYIPEKTMDKVINCINAKNHIKVKPYKIKCMETGELLGEKLEIDNYVIASMSNTIYKLNNKWNSKNNSNIKFNPKFLFIERIEGISGTKIRENIFNGNFKDIGDMLPETTINILKKYNIQDIILKRFEDRILETVNEYELNKYVPEKLANLLEQYRPFNTIDEIKEKLPYGFSKHYKERIISKLEARIEEDIISKYIMNYPSKINILGIRKNP</sequence>
<evidence type="ECO:0000259" key="1">
    <source>
        <dbReference type="Pfam" id="PF16581"/>
    </source>
</evidence>
<accession>A6UVK8</accession>
<dbReference type="HOGENOM" id="CLU_777585_0_0_2"/>
<dbReference type="PANTHER" id="PTHR37825:SF1">
    <property type="entry name" value="TRNA(MET) CYTIDINE ACETATE LIGASE"/>
    <property type="match status" value="1"/>
</dbReference>
<dbReference type="AlphaFoldDB" id="A6UVK8"/>
<keyword evidence="3" id="KW-1185">Reference proteome</keyword>
<feature type="domain" description="Putative cytidyltransferase-related C-terminal region" evidence="1">
    <location>
        <begin position="151"/>
        <end position="356"/>
    </location>
</feature>
<dbReference type="SUPFAM" id="SSF52374">
    <property type="entry name" value="Nucleotidylyl transferase"/>
    <property type="match status" value="1"/>
</dbReference>
<reference evidence="2" key="1">
    <citation type="submission" date="2007-06" db="EMBL/GenBank/DDBJ databases">
        <title>Complete sequence of Methanococcus aeolicus Nankai-3.</title>
        <authorList>
            <consortium name="US DOE Joint Genome Institute"/>
            <person name="Copeland A."/>
            <person name="Lucas S."/>
            <person name="Lapidus A."/>
            <person name="Barry K."/>
            <person name="Glavina del Rio T."/>
            <person name="Dalin E."/>
            <person name="Tice H."/>
            <person name="Pitluck S."/>
            <person name="Chain P."/>
            <person name="Malfatti S."/>
            <person name="Shin M."/>
            <person name="Vergez L."/>
            <person name="Schmutz J."/>
            <person name="Larimer F."/>
            <person name="Land M."/>
            <person name="Hauser L."/>
            <person name="Kyrpides N."/>
            <person name="Lykidis A."/>
            <person name="Sieprawska-Lupa M."/>
            <person name="Whitman W.B."/>
            <person name="Richardson P."/>
        </authorList>
    </citation>
    <scope>NUCLEOTIDE SEQUENCE [LARGE SCALE GENOMIC DNA]</scope>
    <source>
        <strain evidence="2">Nankai-3</strain>
    </source>
</reference>
<name>A6UVK8_META3</name>
<protein>
    <recommendedName>
        <fullName evidence="1">Putative cytidyltransferase-related C-terminal region domain-containing protein</fullName>
    </recommendedName>
</protein>
<evidence type="ECO:0000313" key="2">
    <source>
        <dbReference type="EMBL" id="ABR56530.1"/>
    </source>
</evidence>
<dbReference type="PANTHER" id="PTHR37825">
    <property type="entry name" value="TRNA(MET) CYTIDINE ACETATE LIGASE"/>
    <property type="match status" value="1"/>
</dbReference>
<dbReference type="Gene3D" id="3.40.50.620">
    <property type="entry name" value="HUPs"/>
    <property type="match status" value="1"/>
</dbReference>
<dbReference type="Pfam" id="PF05636">
    <property type="entry name" value="HIGH_NTase1"/>
    <property type="match status" value="1"/>
</dbReference>
<evidence type="ECO:0000313" key="3">
    <source>
        <dbReference type="Proteomes" id="UP000001106"/>
    </source>
</evidence>
<dbReference type="KEGG" id="mae:Maeo_0951"/>
<dbReference type="STRING" id="419665.Maeo_0951"/>
<dbReference type="InterPro" id="IPR014729">
    <property type="entry name" value="Rossmann-like_a/b/a_fold"/>
</dbReference>
<proteinExistence type="predicted"/>